<dbReference type="PANTHER" id="PTHR30319:SF1">
    <property type="entry name" value="TRANSCRIPTIONAL REPRESSOR PAAX"/>
    <property type="match status" value="1"/>
</dbReference>
<feature type="transmembrane region" description="Helical" evidence="7">
    <location>
        <begin position="12"/>
        <end position="33"/>
    </location>
</feature>
<reference evidence="9 10" key="1">
    <citation type="journal article" date="2016" name="Nat. Commun.">
        <title>Thousands of microbial genomes shed light on interconnected biogeochemical processes in an aquifer system.</title>
        <authorList>
            <person name="Anantharaman K."/>
            <person name="Brown C.T."/>
            <person name="Hug L.A."/>
            <person name="Sharon I."/>
            <person name="Castelle C.J."/>
            <person name="Probst A.J."/>
            <person name="Thomas B.C."/>
            <person name="Singh A."/>
            <person name="Wilkins M.J."/>
            <person name="Karaoz U."/>
            <person name="Brodie E.L."/>
            <person name="Williams K.H."/>
            <person name="Hubbard S.S."/>
            <person name="Banfield J.F."/>
        </authorList>
    </citation>
    <scope>NUCLEOTIDE SEQUENCE [LARGE SCALE GENOMIC DNA]</scope>
</reference>
<dbReference type="Gene3D" id="3.30.70.2650">
    <property type="match status" value="1"/>
</dbReference>
<dbReference type="GO" id="GO:0043571">
    <property type="term" value="P:maintenance of CRISPR repeat elements"/>
    <property type="evidence" value="ECO:0007669"/>
    <property type="project" value="InterPro"/>
</dbReference>
<dbReference type="Pfam" id="PF20803">
    <property type="entry name" value="PaaX_M"/>
    <property type="match status" value="1"/>
</dbReference>
<evidence type="ECO:0000256" key="2">
    <source>
        <dbReference type="ARBA" id="ARBA00022723"/>
    </source>
</evidence>
<dbReference type="InterPro" id="IPR036390">
    <property type="entry name" value="WH_DNA-bd_sf"/>
</dbReference>
<comment type="caution">
    <text evidence="9">The sequence shown here is derived from an EMBL/GenBank/DDBJ whole genome shotgun (WGS) entry which is preliminary data.</text>
</comment>
<dbReference type="Proteomes" id="UP000178532">
    <property type="component" value="Unassembled WGS sequence"/>
</dbReference>
<keyword evidence="5" id="KW-0460">Magnesium</keyword>
<name>A0A1F6DKR3_9BACT</name>
<evidence type="ECO:0000256" key="4">
    <source>
        <dbReference type="ARBA" id="ARBA00022801"/>
    </source>
</evidence>
<keyword evidence="3 9" id="KW-0255">Endonuclease</keyword>
<dbReference type="AlphaFoldDB" id="A0A1F6DKR3"/>
<gene>
    <name evidence="9" type="ORF">A3C19_01010</name>
</gene>
<keyword evidence="4" id="KW-0378">Hydrolase</keyword>
<accession>A0A1F6DKR3</accession>
<evidence type="ECO:0000256" key="5">
    <source>
        <dbReference type="ARBA" id="ARBA00022842"/>
    </source>
</evidence>
<dbReference type="STRING" id="1798495.A3C19_01010"/>
<evidence type="ECO:0000313" key="9">
    <source>
        <dbReference type="EMBL" id="OGG61592.1"/>
    </source>
</evidence>
<dbReference type="InterPro" id="IPR021127">
    <property type="entry name" value="CRISPR_associated_Cas2"/>
</dbReference>
<sequence length="192" mass="22387">MLEQKSRRNRRLGAYQAALLAAVALGVVVFIAATAPNAAQLLRYFPGYKKGAKFNYQVKSTLSRLATKGLITFVEKGGKKYARITPEGKRTLNLETERIKAIRKRKWDRHWRLVIFDIPERRRSVRTRLRKFMSSCGFYRLQDSVWVYPHDCEDLIALVKAEFRIGADALYLIVEQIERDTHLREHFHLPLI</sequence>
<dbReference type="GO" id="GO:0006351">
    <property type="term" value="P:DNA-templated transcription"/>
    <property type="evidence" value="ECO:0007669"/>
    <property type="project" value="TreeGrafter"/>
</dbReference>
<dbReference type="GO" id="GO:0004521">
    <property type="term" value="F:RNA endonuclease activity"/>
    <property type="evidence" value="ECO:0007669"/>
    <property type="project" value="InterPro"/>
</dbReference>
<feature type="domain" description="Transcriptional repressor PaaX-like central Cas2-like" evidence="8">
    <location>
        <begin position="105"/>
        <end position="176"/>
    </location>
</feature>
<keyword evidence="7" id="KW-0812">Transmembrane</keyword>
<dbReference type="InterPro" id="IPR048846">
    <property type="entry name" value="PaaX-like_central"/>
</dbReference>
<keyword evidence="1" id="KW-0540">Nuclease</keyword>
<evidence type="ECO:0000256" key="3">
    <source>
        <dbReference type="ARBA" id="ARBA00022759"/>
    </source>
</evidence>
<keyword evidence="7" id="KW-1133">Transmembrane helix</keyword>
<protein>
    <submittedName>
        <fullName evidence="9">CRISPR-associated endonuclease Cas2</fullName>
    </submittedName>
</protein>
<keyword evidence="7" id="KW-0472">Membrane</keyword>
<evidence type="ECO:0000259" key="8">
    <source>
        <dbReference type="Pfam" id="PF20803"/>
    </source>
</evidence>
<dbReference type="SUPFAM" id="SSF46785">
    <property type="entry name" value="Winged helix' DNA-binding domain"/>
    <property type="match status" value="1"/>
</dbReference>
<evidence type="ECO:0000256" key="1">
    <source>
        <dbReference type="ARBA" id="ARBA00022722"/>
    </source>
</evidence>
<organism evidence="9 10">
    <name type="scientific">Candidatus Kaiserbacteria bacterium RIFCSPHIGHO2_02_FULL_54_22</name>
    <dbReference type="NCBI Taxonomy" id="1798495"/>
    <lineage>
        <taxon>Bacteria</taxon>
        <taxon>Candidatus Kaiseribacteriota</taxon>
    </lineage>
</organism>
<proteinExistence type="predicted"/>
<dbReference type="EMBL" id="MFLI01000019">
    <property type="protein sequence ID" value="OGG61592.1"/>
    <property type="molecule type" value="Genomic_DNA"/>
</dbReference>
<evidence type="ECO:0000313" key="10">
    <source>
        <dbReference type="Proteomes" id="UP000178532"/>
    </source>
</evidence>
<dbReference type="PANTHER" id="PTHR30319">
    <property type="entry name" value="PHENYLACETIC ACID REGULATOR-RELATED TRANSCRIPTIONAL REPRESSOR"/>
    <property type="match status" value="1"/>
</dbReference>
<evidence type="ECO:0000256" key="7">
    <source>
        <dbReference type="SAM" id="Phobius"/>
    </source>
</evidence>
<dbReference type="SUPFAM" id="SSF143430">
    <property type="entry name" value="TTP0101/SSO1404-like"/>
    <property type="match status" value="1"/>
</dbReference>
<keyword evidence="6" id="KW-0051">Antiviral defense</keyword>
<keyword evidence="2" id="KW-0479">Metal-binding</keyword>
<dbReference type="NCBIfam" id="TIGR01573">
    <property type="entry name" value="cas2"/>
    <property type="match status" value="1"/>
</dbReference>
<evidence type="ECO:0000256" key="6">
    <source>
        <dbReference type="ARBA" id="ARBA00023118"/>
    </source>
</evidence>